<dbReference type="AlphaFoldDB" id="A0A072N6W5"/>
<evidence type="ECO:0000313" key="4">
    <source>
        <dbReference type="Proteomes" id="UP000035057"/>
    </source>
</evidence>
<dbReference type="PATRIC" id="fig|1137280.3.peg.5"/>
<feature type="domain" description="ImpA N-terminal" evidence="2">
    <location>
        <begin position="14"/>
        <end position="127"/>
    </location>
</feature>
<evidence type="ECO:0000313" key="3">
    <source>
        <dbReference type="EMBL" id="KEF32997.1"/>
    </source>
</evidence>
<evidence type="ECO:0000259" key="2">
    <source>
        <dbReference type="Pfam" id="PF06812"/>
    </source>
</evidence>
<dbReference type="InterPro" id="IPR010657">
    <property type="entry name" value="ImpA_N"/>
</dbReference>
<dbReference type="Proteomes" id="UP000035057">
    <property type="component" value="Unassembled WGS sequence"/>
</dbReference>
<keyword evidence="4" id="KW-1185">Reference proteome</keyword>
<protein>
    <recommendedName>
        <fullName evidence="2">ImpA N-terminal domain-containing protein</fullName>
    </recommendedName>
</protein>
<gene>
    <name evidence="3" type="ORF">D777_00005</name>
</gene>
<accession>A0A072N6W5</accession>
<evidence type="ECO:0000256" key="1">
    <source>
        <dbReference type="SAM" id="MobiDB-lite"/>
    </source>
</evidence>
<organism evidence="3 4">
    <name type="scientific">Marinobacter nitratireducens</name>
    <dbReference type="NCBI Taxonomy" id="1137280"/>
    <lineage>
        <taxon>Bacteria</taxon>
        <taxon>Pseudomonadati</taxon>
        <taxon>Pseudomonadota</taxon>
        <taxon>Gammaproteobacteria</taxon>
        <taxon>Pseudomonadales</taxon>
        <taxon>Marinobacteraceae</taxon>
        <taxon>Marinobacter</taxon>
    </lineage>
</organism>
<sequence>MQIIEQHPYAEQVLDPIAGEHGVGDALEDDTTLEFLEDEIMKVGSLAHNEIDWPKVESEALKLLSDRSKHLKVFGFLLLALQRGGNGERFALSLFLLHRVLDSWWTQAWPYPGDKGKRARRMLFTQMLQRAEKGVDGLSFDGGSGDGRSYCLGLLSTLVGQAERLELPDELLLDIKRSIEKLETVEVSGAGGTGPQAAETDSSSATSRETEPRPAPTASLGQLTLDPGNERATRQSLLKVADMLTGSEPDSPLGYRMRRYAIWLGITSAPPTRDGQRTDLAAVSADRVAEYREALEKAPDLSLWQRVEQSLSVSPFWLDGHWLSARIASALGHEYCAEAIREALREFVERLPQVPELTFNDGTPFLGEDAADWVWASPGTGKAGGADANPWDTAYEQARELLTQQALNEAMQLMEKGLSEAQEPRERFYWRLSNARLLKDAGMASLASHQIEDIRLQVQGRPLEEWEPGLIKVLERLA</sequence>
<dbReference type="PANTHER" id="PTHR37024">
    <property type="entry name" value="TYPE VI SECRETION SYSTEM DUF2094 AND IMPA-RELATED DOMAIN PROTEIN"/>
    <property type="match status" value="1"/>
</dbReference>
<dbReference type="Pfam" id="PF16989">
    <property type="entry name" value="T6SS_VasJ"/>
    <property type="match status" value="1"/>
</dbReference>
<dbReference type="Pfam" id="PF06812">
    <property type="entry name" value="ImpA_N"/>
    <property type="match status" value="1"/>
</dbReference>
<dbReference type="NCBIfam" id="TIGR03362">
    <property type="entry name" value="VI_chp_7"/>
    <property type="match status" value="1"/>
</dbReference>
<dbReference type="InterPro" id="IPR017739">
    <property type="entry name" value="T6SS-assoc_VCA0119"/>
</dbReference>
<dbReference type="STRING" id="1137280.D777_00005"/>
<feature type="region of interest" description="Disordered" evidence="1">
    <location>
        <begin position="186"/>
        <end position="228"/>
    </location>
</feature>
<name>A0A072N6W5_9GAMM</name>
<dbReference type="RefSeq" id="WP_036127288.1">
    <property type="nucleotide sequence ID" value="NZ_ANIE01000001.1"/>
</dbReference>
<reference evidence="3 4" key="1">
    <citation type="submission" date="2012-12" db="EMBL/GenBank/DDBJ databases">
        <title>Genome assembly of Marinobacter sp. AK21.</title>
        <authorList>
            <person name="Khatri I."/>
            <person name="Kumar R."/>
            <person name="Vaidya B."/>
            <person name="Subramanian S."/>
            <person name="Pinnaka A."/>
        </authorList>
    </citation>
    <scope>NUCLEOTIDE SEQUENCE [LARGE SCALE GENOMIC DNA]</scope>
    <source>
        <strain evidence="3 4">AK21</strain>
    </source>
</reference>
<proteinExistence type="predicted"/>
<dbReference type="EMBL" id="ANIE01000001">
    <property type="protein sequence ID" value="KEF32997.1"/>
    <property type="molecule type" value="Genomic_DNA"/>
</dbReference>
<dbReference type="PANTHER" id="PTHR37024:SF3">
    <property type="entry name" value="TYPE VI SECRETION SYSTEM PROTEIN TSSA"/>
    <property type="match status" value="1"/>
</dbReference>
<comment type="caution">
    <text evidence="3">The sequence shown here is derived from an EMBL/GenBank/DDBJ whole genome shotgun (WGS) entry which is preliminary data.</text>
</comment>
<dbReference type="OrthoDB" id="1522895at2"/>